<dbReference type="InterPro" id="IPR000639">
    <property type="entry name" value="Epox_hydrolase-like"/>
</dbReference>
<feature type="domain" description="AB hydrolase-1" evidence="2">
    <location>
        <begin position="60"/>
        <end position="299"/>
    </location>
</feature>
<dbReference type="PRINTS" id="PR00111">
    <property type="entry name" value="ABHYDROLASE"/>
</dbReference>
<protein>
    <submittedName>
        <fullName evidence="3">Soluble epoxide hydrolase</fullName>
        <ecNumber evidence="3">3.3.2.10</ecNumber>
    </submittedName>
</protein>
<dbReference type="Pfam" id="PF00561">
    <property type="entry name" value="Abhydrolase_1"/>
    <property type="match status" value="1"/>
</dbReference>
<organism evidence="3 4">
    <name type="scientific">Variibacter gotjawalensis</name>
    <dbReference type="NCBI Taxonomy" id="1333996"/>
    <lineage>
        <taxon>Bacteria</taxon>
        <taxon>Pseudomonadati</taxon>
        <taxon>Pseudomonadota</taxon>
        <taxon>Alphaproteobacteria</taxon>
        <taxon>Hyphomicrobiales</taxon>
        <taxon>Nitrobacteraceae</taxon>
        <taxon>Variibacter</taxon>
    </lineage>
</organism>
<dbReference type="OrthoDB" id="9812774at2"/>
<dbReference type="PRINTS" id="PR00412">
    <property type="entry name" value="EPOXHYDRLASE"/>
</dbReference>
<keyword evidence="4" id="KW-1185">Reference proteome</keyword>
<dbReference type="AlphaFoldDB" id="A0A0S3Q0H9"/>
<keyword evidence="1 3" id="KW-0378">Hydrolase</keyword>
<accession>A0A0S3Q0H9</accession>
<evidence type="ECO:0000313" key="3">
    <source>
        <dbReference type="EMBL" id="BAT61690.1"/>
    </source>
</evidence>
<evidence type="ECO:0000313" key="4">
    <source>
        <dbReference type="Proteomes" id="UP000236884"/>
    </source>
</evidence>
<dbReference type="EC" id="3.3.2.10" evidence="3"/>
<name>A0A0S3Q0H9_9BRAD</name>
<sequence>MHIDRRTVLLGMSFAAAQSLTARANSPVGGSPAKLPAGARSEFATVNGVRLHYVTAGSGPALVLLHGWPQTWFAWHGAIERFSRSFTVIAPDLRGIGLSEKTASGYDKRTLADDIRDLVRHVGFTDANIVGHDMGGKAAYVLAHTYPSVVRRLVLADCSIPGTEGMDSLRGGMWHYGFHMAQGFPEMLTAGREREYIARQIREWSFRRGAINDAAIDEYARHYATPGGMTTGFNLYRALRDDAKFVETIRGRSLSMPVMTITGRQSVGDSLATNLRVEAPQLTSVVIENCGHFVAEEAPDEFCNALAAFVEA</sequence>
<dbReference type="Proteomes" id="UP000236884">
    <property type="component" value="Chromosome"/>
</dbReference>
<evidence type="ECO:0000259" key="2">
    <source>
        <dbReference type="Pfam" id="PF00561"/>
    </source>
</evidence>
<reference evidence="3 4" key="1">
    <citation type="submission" date="2015-08" db="EMBL/GenBank/DDBJ databases">
        <title>Investigation of the bacterial diversity of lava forest soil.</title>
        <authorList>
            <person name="Lee J.S."/>
        </authorList>
    </citation>
    <scope>NUCLEOTIDE SEQUENCE [LARGE SCALE GENOMIC DNA]</scope>
    <source>
        <strain evidence="3 4">GJW-30</strain>
    </source>
</reference>
<dbReference type="GO" id="GO:0004301">
    <property type="term" value="F:epoxide hydrolase activity"/>
    <property type="evidence" value="ECO:0007669"/>
    <property type="project" value="UniProtKB-EC"/>
</dbReference>
<dbReference type="EMBL" id="AP014946">
    <property type="protein sequence ID" value="BAT61690.1"/>
    <property type="molecule type" value="Genomic_DNA"/>
</dbReference>
<dbReference type="Gene3D" id="3.40.50.1820">
    <property type="entry name" value="alpha/beta hydrolase"/>
    <property type="match status" value="1"/>
</dbReference>
<dbReference type="KEGG" id="vgo:GJW-30_1_04250"/>
<dbReference type="SUPFAM" id="SSF53474">
    <property type="entry name" value="alpha/beta-Hydrolases"/>
    <property type="match status" value="1"/>
</dbReference>
<dbReference type="PANTHER" id="PTHR43329">
    <property type="entry name" value="EPOXIDE HYDROLASE"/>
    <property type="match status" value="1"/>
</dbReference>
<evidence type="ECO:0000256" key="1">
    <source>
        <dbReference type="ARBA" id="ARBA00022801"/>
    </source>
</evidence>
<dbReference type="InterPro" id="IPR000073">
    <property type="entry name" value="AB_hydrolase_1"/>
</dbReference>
<proteinExistence type="predicted"/>
<dbReference type="InterPro" id="IPR029058">
    <property type="entry name" value="AB_hydrolase_fold"/>
</dbReference>
<gene>
    <name evidence="3" type="ORF">GJW-30_1_04250</name>
</gene>